<organism evidence="2 3">
    <name type="scientific">Amycolatopsis speibonae</name>
    <dbReference type="NCBI Taxonomy" id="1450224"/>
    <lineage>
        <taxon>Bacteria</taxon>
        <taxon>Bacillati</taxon>
        <taxon>Actinomycetota</taxon>
        <taxon>Actinomycetes</taxon>
        <taxon>Pseudonocardiales</taxon>
        <taxon>Pseudonocardiaceae</taxon>
        <taxon>Amycolatopsis</taxon>
    </lineage>
</organism>
<dbReference type="RefSeq" id="WP_378241278.1">
    <property type="nucleotide sequence ID" value="NZ_JBHRWK010000037.1"/>
</dbReference>
<sequence length="87" mass="9561">MTAHEGGNPPAIDGENKDDRKSDAHHGSEKSCPSGLTDLGFDNRGHRRTGEIDLENRHHGTTIAEMTAADWAEAARMLRAWDAGWRP</sequence>
<keyword evidence="3" id="KW-1185">Reference proteome</keyword>
<proteinExistence type="predicted"/>
<dbReference type="Proteomes" id="UP001595645">
    <property type="component" value="Unassembled WGS sequence"/>
</dbReference>
<evidence type="ECO:0000256" key="1">
    <source>
        <dbReference type="SAM" id="MobiDB-lite"/>
    </source>
</evidence>
<accession>A0ABV7P0A3</accession>
<feature type="compositionally biased region" description="Basic and acidic residues" evidence="1">
    <location>
        <begin position="41"/>
        <end position="51"/>
    </location>
</feature>
<feature type="compositionally biased region" description="Basic and acidic residues" evidence="1">
    <location>
        <begin position="14"/>
        <end position="29"/>
    </location>
</feature>
<evidence type="ECO:0000313" key="3">
    <source>
        <dbReference type="Proteomes" id="UP001595645"/>
    </source>
</evidence>
<reference evidence="3" key="1">
    <citation type="journal article" date="2019" name="Int. J. Syst. Evol. Microbiol.">
        <title>The Global Catalogue of Microorganisms (GCM) 10K type strain sequencing project: providing services to taxonomists for standard genome sequencing and annotation.</title>
        <authorList>
            <consortium name="The Broad Institute Genomics Platform"/>
            <consortium name="The Broad Institute Genome Sequencing Center for Infectious Disease"/>
            <person name="Wu L."/>
            <person name="Ma J."/>
        </authorList>
    </citation>
    <scope>NUCLEOTIDE SEQUENCE [LARGE SCALE GENOMIC DNA]</scope>
    <source>
        <strain evidence="3">CGMCC 4.7676</strain>
    </source>
</reference>
<comment type="caution">
    <text evidence="2">The sequence shown here is derived from an EMBL/GenBank/DDBJ whole genome shotgun (WGS) entry which is preliminary data.</text>
</comment>
<feature type="region of interest" description="Disordered" evidence="1">
    <location>
        <begin position="1"/>
        <end position="51"/>
    </location>
</feature>
<protein>
    <submittedName>
        <fullName evidence="2">Uncharacterized protein</fullName>
    </submittedName>
</protein>
<gene>
    <name evidence="2" type="ORF">ACFOSH_23935</name>
</gene>
<name>A0ABV7P0A3_9PSEU</name>
<dbReference type="EMBL" id="JBHRWK010000037">
    <property type="protein sequence ID" value="MFC3452501.1"/>
    <property type="molecule type" value="Genomic_DNA"/>
</dbReference>
<evidence type="ECO:0000313" key="2">
    <source>
        <dbReference type="EMBL" id="MFC3452501.1"/>
    </source>
</evidence>